<accession>A0A069PPP9</accession>
<gene>
    <name evidence="2" type="ORF">BG61_08785</name>
</gene>
<evidence type="ECO:0000256" key="1">
    <source>
        <dbReference type="SAM" id="Phobius"/>
    </source>
</evidence>
<reference evidence="2 3" key="1">
    <citation type="submission" date="2014-03" db="EMBL/GenBank/DDBJ databases">
        <title>Draft Genome Sequences of Four Burkholderia Strains.</title>
        <authorList>
            <person name="Liu X.Y."/>
            <person name="Li C.X."/>
            <person name="Xu J.H."/>
        </authorList>
    </citation>
    <scope>NUCLEOTIDE SEQUENCE [LARGE SCALE GENOMIC DNA]</scope>
    <source>
        <strain evidence="2 3">DSM 50014</strain>
    </source>
</reference>
<dbReference type="AlphaFoldDB" id="A0A069PPP9"/>
<keyword evidence="3" id="KW-1185">Reference proteome</keyword>
<comment type="caution">
    <text evidence="2">The sequence shown here is derived from an EMBL/GenBank/DDBJ whole genome shotgun (WGS) entry which is preliminary data.</text>
</comment>
<dbReference type="STRING" id="60547.GCA_000751215_05504"/>
<evidence type="ECO:0000313" key="3">
    <source>
        <dbReference type="Proteomes" id="UP000027466"/>
    </source>
</evidence>
<proteinExistence type="predicted"/>
<evidence type="ECO:0000313" key="2">
    <source>
        <dbReference type="EMBL" id="KDR42432.1"/>
    </source>
</evidence>
<dbReference type="EMBL" id="JFHC01000016">
    <property type="protein sequence ID" value="KDR42432.1"/>
    <property type="molecule type" value="Genomic_DNA"/>
</dbReference>
<organism evidence="2 3">
    <name type="scientific">Caballeronia glathei</name>
    <dbReference type="NCBI Taxonomy" id="60547"/>
    <lineage>
        <taxon>Bacteria</taxon>
        <taxon>Pseudomonadati</taxon>
        <taxon>Pseudomonadota</taxon>
        <taxon>Betaproteobacteria</taxon>
        <taxon>Burkholderiales</taxon>
        <taxon>Burkholderiaceae</taxon>
        <taxon>Caballeronia</taxon>
    </lineage>
</organism>
<name>A0A069PPP9_9BURK</name>
<keyword evidence="1" id="KW-0472">Membrane</keyword>
<dbReference type="Proteomes" id="UP000027466">
    <property type="component" value="Unassembled WGS sequence"/>
</dbReference>
<keyword evidence="1" id="KW-0812">Transmembrane</keyword>
<sequence>MDQAMRKRINGMFVRDRRMARIALLLLWVTLGYVYVAVTAYTTDPAVRVALSIGAGAVLVFNTASILAMVRHYKDDKDHIYGLDIRHLDENRASKAESAEMKDEALARP</sequence>
<protein>
    <submittedName>
        <fullName evidence="2">Uncharacterized protein</fullName>
    </submittedName>
</protein>
<keyword evidence="1" id="KW-1133">Transmembrane helix</keyword>
<feature type="transmembrane region" description="Helical" evidence="1">
    <location>
        <begin position="46"/>
        <end position="70"/>
    </location>
</feature>